<evidence type="ECO:0000313" key="4">
    <source>
        <dbReference type="EMBL" id="PFG29694.1"/>
    </source>
</evidence>
<evidence type="ECO:0000256" key="1">
    <source>
        <dbReference type="SAM" id="MobiDB-lite"/>
    </source>
</evidence>
<dbReference type="Pfam" id="PF19516">
    <property type="entry name" value="DUF6049"/>
    <property type="match status" value="1"/>
</dbReference>
<organism evidence="4 5">
    <name type="scientific">Paramicrobacterium agarici</name>
    <dbReference type="NCBI Taxonomy" id="630514"/>
    <lineage>
        <taxon>Bacteria</taxon>
        <taxon>Bacillati</taxon>
        <taxon>Actinomycetota</taxon>
        <taxon>Actinomycetes</taxon>
        <taxon>Micrococcales</taxon>
        <taxon>Microbacteriaceae</taxon>
        <taxon>Paramicrobacterium</taxon>
    </lineage>
</organism>
<keyword evidence="2" id="KW-1133">Transmembrane helix</keyword>
<name>A0A2A9DSX9_9MICO</name>
<reference evidence="4 5" key="1">
    <citation type="submission" date="2017-10" db="EMBL/GenBank/DDBJ databases">
        <title>Sequencing the genomes of 1000 actinobacteria strains.</title>
        <authorList>
            <person name="Klenk H.-P."/>
        </authorList>
    </citation>
    <scope>NUCLEOTIDE SEQUENCE [LARGE SCALE GENOMIC DNA]</scope>
    <source>
        <strain evidence="4 5">DSM 21798</strain>
    </source>
</reference>
<feature type="transmembrane region" description="Helical" evidence="2">
    <location>
        <begin position="675"/>
        <end position="693"/>
    </location>
</feature>
<accession>A0A2A9DSX9</accession>
<gene>
    <name evidence="4" type="ORF">ATJ78_0609</name>
</gene>
<keyword evidence="2" id="KW-0472">Membrane</keyword>
<sequence>MTLPTTLARAAVITAVGLSSLALTPSSAAEGTARSAVQADGGVVLTVELLDTPLVPDGEMRASVTVTNSTDDALASGHVVLSAGDEPFSSRNELATFLDVSAADTESSVTLDTLDVPAIDPSSTWTSTPVTVTSDDLDLPETFGAYAFSGTYVAGSATAQSRDAFAFQAGETPDPVTVAIAVPITLPPTAESLVSAEDLAAYTSEEGSLTQQLNGVLAHDVAIAIDPRIIASVRALGSAAPESAVEWLRTLETSGHNIFPLQYADADPTAQLQSGASALQQPSSLMFGIDPNNFTPVPDDEPDQPTTPTGTETPSPNGAAVTPTPTPPVDPDGIPSLDTLLEFPYTFPSAVWPDDDTVTKADLSGFENAKLGPVILSSSNTSAGAHSTVDAKVSLGDTTAFIADSAASDDLRRAATAASDTGQSDALAALEAKLAVIAGESGAGERSILLTMDRTWPTNAERMSAVLSTLESTPGVAMTDLESIELAENGGLELVDKPQSEERISAFTRIASFDDDIAAFSTALSDPSLLIGRHDAAKLTAYSIGWRSDLDGWSDAVAEFEQSTNDVLNSVTIVQSSPILMIADQISIKISVRNSLDLPVHVIMRASPDNPRLAVESSELTEIPAETQQAISIPVTARLGNGDVNLRLNLYTAEGVSLTESSTVPVTVRADWERIGTIILIAGVSLLFIFGVIRTVLRRRREHAAADTQDSASDGDEQAADDASRPEAPAPDEPPTERESD</sequence>
<keyword evidence="3" id="KW-0732">Signal</keyword>
<evidence type="ECO:0000256" key="2">
    <source>
        <dbReference type="SAM" id="Phobius"/>
    </source>
</evidence>
<comment type="caution">
    <text evidence="4">The sequence shown here is derived from an EMBL/GenBank/DDBJ whole genome shotgun (WGS) entry which is preliminary data.</text>
</comment>
<dbReference type="RefSeq" id="WP_098406240.1">
    <property type="nucleotide sequence ID" value="NZ_PDJE01000001.1"/>
</dbReference>
<dbReference type="AlphaFoldDB" id="A0A2A9DSX9"/>
<feature type="region of interest" description="Disordered" evidence="1">
    <location>
        <begin position="284"/>
        <end position="336"/>
    </location>
</feature>
<dbReference type="OrthoDB" id="4985746at2"/>
<dbReference type="InterPro" id="IPR046112">
    <property type="entry name" value="DUF6049"/>
</dbReference>
<evidence type="ECO:0000256" key="3">
    <source>
        <dbReference type="SAM" id="SignalP"/>
    </source>
</evidence>
<evidence type="ECO:0008006" key="6">
    <source>
        <dbReference type="Google" id="ProtNLM"/>
    </source>
</evidence>
<feature type="chain" id="PRO_5012427979" description="Secreted protein" evidence="3">
    <location>
        <begin position="29"/>
        <end position="741"/>
    </location>
</feature>
<feature type="region of interest" description="Disordered" evidence="1">
    <location>
        <begin position="702"/>
        <end position="741"/>
    </location>
</feature>
<evidence type="ECO:0000313" key="5">
    <source>
        <dbReference type="Proteomes" id="UP000221369"/>
    </source>
</evidence>
<keyword evidence="2" id="KW-0812">Transmembrane</keyword>
<proteinExistence type="predicted"/>
<feature type="compositionally biased region" description="Low complexity" evidence="1">
    <location>
        <begin position="304"/>
        <end position="314"/>
    </location>
</feature>
<feature type="signal peptide" evidence="3">
    <location>
        <begin position="1"/>
        <end position="28"/>
    </location>
</feature>
<keyword evidence="5" id="KW-1185">Reference proteome</keyword>
<dbReference type="EMBL" id="PDJE01000001">
    <property type="protein sequence ID" value="PFG29694.1"/>
    <property type="molecule type" value="Genomic_DNA"/>
</dbReference>
<dbReference type="Proteomes" id="UP000221369">
    <property type="component" value="Unassembled WGS sequence"/>
</dbReference>
<protein>
    <recommendedName>
        <fullName evidence="6">Secreted protein</fullName>
    </recommendedName>
</protein>